<sequence>MALVRKYGKPDIFLTMTCNPNWEEIKRELEVGQIPQDRLDLAVRVFRAKLEEMKRLLLEEGIIDKVKAYVYVVEFQKRGLPHAHFLLIMQGKYKLTCPEQYDSIISAELPDKCKYPKLYKMVIKHMMHGPCGILNPECPCTKTSGKCRNHYPRLFNMATLQGKDSYPVYRRREDGHKQKVRGHELDNRWVVPYNPFLLRYFNCHINVEVCSSIKAVKYLYKYLYKGHDRASVSVNEADRQGNVDEIKMYREARWVIPPEALWRIYDFDLSKNSPPVMQVQLHLPGMHMVTYEEGQDIQEIFDREGAEKSMLTEYFEANKKYLEARDILYRDFPEYFTWQKCKKTKFWQKRKREGVKQIGRIISAHPAEGERYFLRVLLNHVAGATSFEDLRTVDGEILPSFREAAERRGLIEADNTLDDCLTEAETFQMPSVLRRLFATILVHCEASNVRGLWDKHREAMSEDYCRTRLSMQTVQNMVLIDIRNMLQSMGEDIKSYPLPEIDEEHDSSHGVDREIYEESIIEVDPDHETLAASLNAEQRSAYDEILAAVDSGEGGVFFVDGSGGTGKTFLYKALLATVRGVGKIVVATATSGVAASIMPGGRTAHSRFKIPLTIYDRLSCSFTKQSGTAQLLKEASLIIWDEATMTRRQAVEALDNCMRDIMNAPDRPFGGKIVVFGGDFRQVLPVIRKGSRAQIVDASIQYLLRVGNGTEEDDGDGYIRLPDEICVPYTGKDTDLHRLIEDVFPMLDDNMTDPDYITSRAILSTRNDCVDRINMQMIHRFRGEGIVYHSFDRADDDPHNYYPPEFLNSLTPNGLPPHVLRLKINCPVILLRNIDPTNGLCNGTRLIVRGFQKNAIDAEIVLGQHARKRTMRLKINCPVILLRNIDPTNGLCNGTRLIVRDFQKNAIDAEIVLGQHARKRVFLPRIPLCPSDDEMFPFSVYLSEPVFSHGQLYVALSRATARSNIKVLAAPDDKNKKNKKSRQNKTKENHKRSE</sequence>
<keyword evidence="1" id="KW-0547">Nucleotide-binding</keyword>
<feature type="domain" description="DNA helicase Pif1-like 2B" evidence="5">
    <location>
        <begin position="805"/>
        <end position="851"/>
    </location>
</feature>
<keyword evidence="1" id="KW-0347">Helicase</keyword>
<evidence type="ECO:0000256" key="1">
    <source>
        <dbReference type="RuleBase" id="RU363044"/>
    </source>
</evidence>
<gene>
    <name evidence="6" type="ORF">U9M48_016277</name>
</gene>
<comment type="cofactor">
    <cofactor evidence="1">
        <name>Mg(2+)</name>
        <dbReference type="ChEBI" id="CHEBI:18420"/>
    </cofactor>
</comment>
<dbReference type="Pfam" id="PF05970">
    <property type="entry name" value="PIF1"/>
    <property type="match status" value="1"/>
</dbReference>
<dbReference type="PANTHER" id="PTHR10492:SF92">
    <property type="entry name" value="ATP-DEPENDENT DNA HELICASE"/>
    <property type="match status" value="1"/>
</dbReference>
<dbReference type="InterPro" id="IPR025476">
    <property type="entry name" value="Helitron_helicase-like"/>
</dbReference>
<dbReference type="Pfam" id="PF21530">
    <property type="entry name" value="Pif1_2B_dom"/>
    <property type="match status" value="2"/>
</dbReference>
<feature type="domain" description="DNA helicase Pif1-like DEAD-box helicase" evidence="3">
    <location>
        <begin position="534"/>
        <end position="701"/>
    </location>
</feature>
<dbReference type="EC" id="5.6.2.3" evidence="1"/>
<feature type="domain" description="DNA helicase Pif1-like 2B" evidence="5">
    <location>
        <begin position="869"/>
        <end position="901"/>
    </location>
</feature>
<dbReference type="AlphaFoldDB" id="A0AAQ3T8T5"/>
<keyword evidence="7" id="KW-1185">Reference proteome</keyword>
<feature type="non-terminal residue" evidence="6">
    <location>
        <position position="1"/>
    </location>
</feature>
<dbReference type="GO" id="GO:0016787">
    <property type="term" value="F:hydrolase activity"/>
    <property type="evidence" value="ECO:0007669"/>
    <property type="project" value="UniProtKB-KW"/>
</dbReference>
<feature type="region of interest" description="Disordered" evidence="2">
    <location>
        <begin position="967"/>
        <end position="994"/>
    </location>
</feature>
<evidence type="ECO:0000256" key="2">
    <source>
        <dbReference type="SAM" id="MobiDB-lite"/>
    </source>
</evidence>
<keyword evidence="1" id="KW-0233">DNA recombination</keyword>
<dbReference type="GO" id="GO:0043139">
    <property type="term" value="F:5'-3' DNA helicase activity"/>
    <property type="evidence" value="ECO:0007669"/>
    <property type="project" value="UniProtKB-EC"/>
</dbReference>
<dbReference type="Gene3D" id="3.40.50.300">
    <property type="entry name" value="P-loop containing nucleotide triphosphate hydrolases"/>
    <property type="match status" value="1"/>
</dbReference>
<organism evidence="6 7">
    <name type="scientific">Paspalum notatum var. saurae</name>
    <dbReference type="NCBI Taxonomy" id="547442"/>
    <lineage>
        <taxon>Eukaryota</taxon>
        <taxon>Viridiplantae</taxon>
        <taxon>Streptophyta</taxon>
        <taxon>Embryophyta</taxon>
        <taxon>Tracheophyta</taxon>
        <taxon>Spermatophyta</taxon>
        <taxon>Magnoliopsida</taxon>
        <taxon>Liliopsida</taxon>
        <taxon>Poales</taxon>
        <taxon>Poaceae</taxon>
        <taxon>PACMAD clade</taxon>
        <taxon>Panicoideae</taxon>
        <taxon>Andropogonodae</taxon>
        <taxon>Paspaleae</taxon>
        <taxon>Paspalinae</taxon>
        <taxon>Paspalum</taxon>
    </lineage>
</organism>
<feature type="compositionally biased region" description="Basic and acidic residues" evidence="2">
    <location>
        <begin position="985"/>
        <end position="994"/>
    </location>
</feature>
<comment type="similarity">
    <text evidence="1">Belongs to the helicase family.</text>
</comment>
<dbReference type="GO" id="GO:0005524">
    <property type="term" value="F:ATP binding"/>
    <property type="evidence" value="ECO:0007669"/>
    <property type="project" value="UniProtKB-KW"/>
</dbReference>
<evidence type="ECO:0000259" key="5">
    <source>
        <dbReference type="Pfam" id="PF21530"/>
    </source>
</evidence>
<keyword evidence="1" id="KW-0378">Hydrolase</keyword>
<name>A0AAQ3T8T5_PASNO</name>
<comment type="catalytic activity">
    <reaction evidence="1">
        <text>ATP + H2O = ADP + phosphate + H(+)</text>
        <dbReference type="Rhea" id="RHEA:13065"/>
        <dbReference type="ChEBI" id="CHEBI:15377"/>
        <dbReference type="ChEBI" id="CHEBI:15378"/>
        <dbReference type="ChEBI" id="CHEBI:30616"/>
        <dbReference type="ChEBI" id="CHEBI:43474"/>
        <dbReference type="ChEBI" id="CHEBI:456216"/>
        <dbReference type="EC" id="5.6.2.3"/>
    </reaction>
</comment>
<evidence type="ECO:0000313" key="7">
    <source>
        <dbReference type="Proteomes" id="UP001341281"/>
    </source>
</evidence>
<evidence type="ECO:0000259" key="4">
    <source>
        <dbReference type="Pfam" id="PF14214"/>
    </source>
</evidence>
<keyword evidence="1" id="KW-0234">DNA repair</keyword>
<dbReference type="PANTHER" id="PTHR10492">
    <property type="match status" value="1"/>
</dbReference>
<dbReference type="InterPro" id="IPR049163">
    <property type="entry name" value="Pif1-like_2B_dom"/>
</dbReference>
<dbReference type="EMBL" id="CP144747">
    <property type="protein sequence ID" value="WVZ67157.1"/>
    <property type="molecule type" value="Genomic_DNA"/>
</dbReference>
<proteinExistence type="inferred from homology"/>
<dbReference type="InterPro" id="IPR027417">
    <property type="entry name" value="P-loop_NTPase"/>
</dbReference>
<dbReference type="Proteomes" id="UP001341281">
    <property type="component" value="Chromosome 03"/>
</dbReference>
<feature type="domain" description="Helitron helicase-like" evidence="4">
    <location>
        <begin position="1"/>
        <end position="87"/>
    </location>
</feature>
<dbReference type="InterPro" id="IPR010285">
    <property type="entry name" value="DNA_helicase_pif1-like_DEAD"/>
</dbReference>
<dbReference type="GO" id="GO:0006281">
    <property type="term" value="P:DNA repair"/>
    <property type="evidence" value="ECO:0007669"/>
    <property type="project" value="UniProtKB-KW"/>
</dbReference>
<keyword evidence="1" id="KW-0227">DNA damage</keyword>
<accession>A0AAQ3T8T5</accession>
<evidence type="ECO:0000313" key="6">
    <source>
        <dbReference type="EMBL" id="WVZ67157.1"/>
    </source>
</evidence>
<keyword evidence="1" id="KW-0067">ATP-binding</keyword>
<evidence type="ECO:0000259" key="3">
    <source>
        <dbReference type="Pfam" id="PF05970"/>
    </source>
</evidence>
<protein>
    <recommendedName>
        <fullName evidence="1">ATP-dependent DNA helicase</fullName>
        <ecNumber evidence="1">5.6.2.3</ecNumber>
    </recommendedName>
</protein>
<dbReference type="GO" id="GO:0000723">
    <property type="term" value="P:telomere maintenance"/>
    <property type="evidence" value="ECO:0007669"/>
    <property type="project" value="InterPro"/>
</dbReference>
<dbReference type="Pfam" id="PF14214">
    <property type="entry name" value="Helitron_like_N"/>
    <property type="match status" value="1"/>
</dbReference>
<reference evidence="6 7" key="1">
    <citation type="submission" date="2024-02" db="EMBL/GenBank/DDBJ databases">
        <title>High-quality chromosome-scale genome assembly of Pensacola bahiagrass (Paspalum notatum Flugge var. saurae).</title>
        <authorList>
            <person name="Vega J.M."/>
            <person name="Podio M."/>
            <person name="Orjuela J."/>
            <person name="Siena L.A."/>
            <person name="Pessino S.C."/>
            <person name="Combes M.C."/>
            <person name="Mariac C."/>
            <person name="Albertini E."/>
            <person name="Pupilli F."/>
            <person name="Ortiz J.P.A."/>
            <person name="Leblanc O."/>
        </authorList>
    </citation>
    <scope>NUCLEOTIDE SEQUENCE [LARGE SCALE GENOMIC DNA]</scope>
    <source>
        <strain evidence="6">R1</strain>
        <tissue evidence="6">Leaf</tissue>
    </source>
</reference>
<dbReference type="SUPFAM" id="SSF52540">
    <property type="entry name" value="P-loop containing nucleoside triphosphate hydrolases"/>
    <property type="match status" value="3"/>
</dbReference>
<dbReference type="GO" id="GO:0006310">
    <property type="term" value="P:DNA recombination"/>
    <property type="evidence" value="ECO:0007669"/>
    <property type="project" value="UniProtKB-KW"/>
</dbReference>